<evidence type="ECO:0000259" key="1">
    <source>
        <dbReference type="Pfam" id="PF00561"/>
    </source>
</evidence>
<dbReference type="EC" id="3.4.11.5" evidence="2"/>
<dbReference type="GO" id="GO:0016020">
    <property type="term" value="C:membrane"/>
    <property type="evidence" value="ECO:0007669"/>
    <property type="project" value="TreeGrafter"/>
</dbReference>
<keyword evidence="2" id="KW-0378">Hydrolase</keyword>
<dbReference type="PANTHER" id="PTHR43798:SF33">
    <property type="entry name" value="HYDROLASE, PUTATIVE (AFU_ORTHOLOGUE AFUA_2G14860)-RELATED"/>
    <property type="match status" value="1"/>
</dbReference>
<reference evidence="2" key="1">
    <citation type="submission" date="2023-07" db="EMBL/GenBank/DDBJ databases">
        <title>Sequencing the genomes of 1000 actinobacteria strains.</title>
        <authorList>
            <person name="Klenk H.-P."/>
        </authorList>
    </citation>
    <scope>NUCLEOTIDE SEQUENCE</scope>
    <source>
        <strain evidence="2">DSM 44707</strain>
    </source>
</reference>
<accession>A0AAE3YUN9</accession>
<dbReference type="InterPro" id="IPR000639">
    <property type="entry name" value="Epox_hydrolase-like"/>
</dbReference>
<protein>
    <submittedName>
        <fullName evidence="2">Proline iminopeptidase</fullName>
        <ecNumber evidence="2">3.4.11.5</ecNumber>
    </submittedName>
</protein>
<dbReference type="PANTHER" id="PTHR43798">
    <property type="entry name" value="MONOACYLGLYCEROL LIPASE"/>
    <property type="match status" value="1"/>
</dbReference>
<dbReference type="PRINTS" id="PR00412">
    <property type="entry name" value="EPOXHYDRLASE"/>
</dbReference>
<feature type="domain" description="AB hydrolase-1" evidence="1">
    <location>
        <begin position="24"/>
        <end position="263"/>
    </location>
</feature>
<name>A0AAE3YUN9_9ACTN</name>
<dbReference type="SUPFAM" id="SSF53474">
    <property type="entry name" value="alpha/beta-Hydrolases"/>
    <property type="match status" value="1"/>
</dbReference>
<gene>
    <name evidence="2" type="ORF">J2S41_006280</name>
</gene>
<keyword evidence="2" id="KW-0645">Protease</keyword>
<keyword evidence="3" id="KW-1185">Reference proteome</keyword>
<dbReference type="Gene3D" id="3.40.50.1820">
    <property type="entry name" value="alpha/beta hydrolase"/>
    <property type="match status" value="1"/>
</dbReference>
<dbReference type="AlphaFoldDB" id="A0AAE3YUN9"/>
<evidence type="ECO:0000313" key="3">
    <source>
        <dbReference type="Proteomes" id="UP001183643"/>
    </source>
</evidence>
<evidence type="ECO:0000313" key="2">
    <source>
        <dbReference type="EMBL" id="MDR7279502.1"/>
    </source>
</evidence>
<dbReference type="Pfam" id="PF00561">
    <property type="entry name" value="Abhydrolase_1"/>
    <property type="match status" value="1"/>
</dbReference>
<dbReference type="Proteomes" id="UP001183643">
    <property type="component" value="Unassembled WGS sequence"/>
</dbReference>
<comment type="caution">
    <text evidence="2">The sequence shown here is derived from an EMBL/GenBank/DDBJ whole genome shotgun (WGS) entry which is preliminary data.</text>
</comment>
<sequence length="278" mass="30111">MELFVDGVRQVYQVYGRGPICVAHPGGPGLHWEYLRSRELEAHFTVVYPAPVGTGASGRLPGYTLDTYVRFLAALVDHLGEPRVHLLGHSHGGFVAQSYALRHPDRVAGLILYSTSPDAGPGFWSQAMAGLAAYPRRHPDVPEAAAVPAALQRAVAAPDDDTMSRAFAAAVPVYFADFWSRRADFAPWQAAIRMSRAPATAQDPAVFDVRARLGELTMPTMIITGREDFICGPPWAAQLAHGIPGSHLRILPHSGHFAHVEEPAAFATAAAEILRLQR</sequence>
<keyword evidence="2" id="KW-0031">Aminopeptidase</keyword>
<dbReference type="InterPro" id="IPR000073">
    <property type="entry name" value="AB_hydrolase_1"/>
</dbReference>
<dbReference type="InterPro" id="IPR029058">
    <property type="entry name" value="AB_hydrolase_fold"/>
</dbReference>
<dbReference type="PRINTS" id="PR00111">
    <property type="entry name" value="ABHYDROLASE"/>
</dbReference>
<dbReference type="GO" id="GO:0004177">
    <property type="term" value="F:aminopeptidase activity"/>
    <property type="evidence" value="ECO:0007669"/>
    <property type="project" value="UniProtKB-KW"/>
</dbReference>
<organism evidence="2 3">
    <name type="scientific">Catenuloplanes atrovinosus</name>
    <dbReference type="NCBI Taxonomy" id="137266"/>
    <lineage>
        <taxon>Bacteria</taxon>
        <taxon>Bacillati</taxon>
        <taxon>Actinomycetota</taxon>
        <taxon>Actinomycetes</taxon>
        <taxon>Micromonosporales</taxon>
        <taxon>Micromonosporaceae</taxon>
        <taxon>Catenuloplanes</taxon>
    </lineage>
</organism>
<dbReference type="RefSeq" id="WP_310373337.1">
    <property type="nucleotide sequence ID" value="NZ_JAVDYB010000001.1"/>
</dbReference>
<dbReference type="InterPro" id="IPR050266">
    <property type="entry name" value="AB_hydrolase_sf"/>
</dbReference>
<proteinExistence type="predicted"/>
<dbReference type="EMBL" id="JAVDYB010000001">
    <property type="protein sequence ID" value="MDR7279502.1"/>
    <property type="molecule type" value="Genomic_DNA"/>
</dbReference>